<proteinExistence type="predicted"/>
<organism evidence="1">
    <name type="scientific">Gulosibacter sediminis</name>
    <dbReference type="NCBI Taxonomy" id="1729695"/>
    <lineage>
        <taxon>Bacteria</taxon>
        <taxon>Bacillati</taxon>
        <taxon>Actinomycetota</taxon>
        <taxon>Actinomycetes</taxon>
        <taxon>Micrococcales</taxon>
        <taxon>Microbacteriaceae</taxon>
        <taxon>Gulosibacter</taxon>
    </lineage>
</organism>
<dbReference type="EMBL" id="CP097160">
    <property type="protein sequence ID" value="UQN14880.1"/>
    <property type="molecule type" value="Genomic_DNA"/>
</dbReference>
<evidence type="ECO:0008006" key="2">
    <source>
        <dbReference type="Google" id="ProtNLM"/>
    </source>
</evidence>
<name>A0ABY4MWT6_9MICO</name>
<accession>A0ABY4MWT6</accession>
<reference evidence="1" key="1">
    <citation type="submission" date="2022-05" db="EMBL/GenBank/DDBJ databases">
        <title>Complete genome sequence of toluene-degrading Gulosibacter sediminis strain ACHW.36C.</title>
        <authorList>
            <person name="Wai A.C."/>
            <person name="Lai G.K."/>
            <person name="Griffin S.D."/>
            <person name="Leung F.C."/>
        </authorList>
    </citation>
    <scope>NUCLEOTIDE SEQUENCE [LARGE SCALE GENOMIC DNA]</scope>
    <source>
        <strain evidence="1">ACHW.36C</strain>
    </source>
</reference>
<sequence length="362" mass="38740">MALLLSGCTLLGELGDDQPLERLGFAADHVEVLDAFSTLEFDEPVTGLNDGVIDAPMGTISLTSATRSEVMTGYDVSNLRVGNSELDYEESVSAPAGEEFRAVTLTVEGGGWPQVGLTEGSDHRFWLGQVQRFSITAPTSAAGETLTQPVQWSTTMGSTLTVVLLVEQDAPPSAATFELEIDGKVQQLSLITGELLQDADGTIGAASAESLELREPQASEEKIERDEGSDIVTGDILAEYHVTTAPYSQVLGWPDDGATYVGVSLQVVQYYEPPSGFDITLPVREIEGTLTLDDGTEVQAVLIEPATTDPRGDSIYTAWFAVPSEFSGGELSFTVSEVFPRTEELNAQIDHVPFTARLEVIA</sequence>
<evidence type="ECO:0000313" key="1">
    <source>
        <dbReference type="EMBL" id="UQN14880.1"/>
    </source>
</evidence>
<gene>
    <name evidence="1" type="ORF">M3M28_12690</name>
</gene>
<protein>
    <recommendedName>
        <fullName evidence="2">Bacterial spore germination immunoglobulin-like domain-containing protein</fullName>
    </recommendedName>
</protein>